<proteinExistence type="predicted"/>
<sequence>MSFTTKFAMWWGSVTTKTENLFNKEKQRLVAHEYYDNPNPKSARPKSMHSIRGSMRAAGSTRSFQSADDTEKRSKSSHQQQERKYEGTVEQVSGYSNSQYSGAQQGQYMQDPQYMHQQQYQGYPNQGYNQAY</sequence>
<accession>A0A088RMJ4</accession>
<feature type="compositionally biased region" description="Polar residues" evidence="1">
    <location>
        <begin position="90"/>
        <end position="106"/>
    </location>
</feature>
<organism evidence="2 3">
    <name type="scientific">Leishmania panamensis</name>
    <dbReference type="NCBI Taxonomy" id="5679"/>
    <lineage>
        <taxon>Eukaryota</taxon>
        <taxon>Discoba</taxon>
        <taxon>Euglenozoa</taxon>
        <taxon>Kinetoplastea</taxon>
        <taxon>Metakinetoplastina</taxon>
        <taxon>Trypanosomatida</taxon>
        <taxon>Trypanosomatidae</taxon>
        <taxon>Leishmaniinae</taxon>
        <taxon>Leishmania</taxon>
        <taxon>Leishmania guyanensis species complex</taxon>
    </lineage>
</organism>
<dbReference type="RefSeq" id="XP_010697776.1">
    <property type="nucleotide sequence ID" value="XM_010699474.1"/>
</dbReference>
<evidence type="ECO:0000256" key="1">
    <source>
        <dbReference type="SAM" id="MobiDB-lite"/>
    </source>
</evidence>
<dbReference type="eggNOG" id="ENOG502SS9G">
    <property type="taxonomic scope" value="Eukaryota"/>
</dbReference>
<dbReference type="GeneID" id="22573828"/>
<dbReference type="EMBL" id="CP009386">
    <property type="protein sequence ID" value="AIN97123.1"/>
    <property type="molecule type" value="Genomic_DNA"/>
</dbReference>
<keyword evidence="3" id="KW-1185">Reference proteome</keyword>
<evidence type="ECO:0000313" key="3">
    <source>
        <dbReference type="Proteomes" id="UP000063063"/>
    </source>
</evidence>
<feature type="region of interest" description="Disordered" evidence="1">
    <location>
        <begin position="33"/>
        <end position="132"/>
    </location>
</feature>
<reference evidence="2 3" key="1">
    <citation type="journal article" date="2015" name="Sci. Rep.">
        <title>The genome of Leishmania panamensis: insights into genomics of the L. (Viannia) subgenus.</title>
        <authorList>
            <person name="Llanes A."/>
            <person name="Restrepo C.M."/>
            <person name="Vecchio G.D."/>
            <person name="Anguizola F.J."/>
            <person name="Lleonart R."/>
        </authorList>
    </citation>
    <scope>NUCLEOTIDE SEQUENCE [LARGE SCALE GENOMIC DNA]</scope>
    <source>
        <strain evidence="2 3">MHOM/PA/94/PSC-1</strain>
    </source>
</reference>
<dbReference type="OrthoDB" id="264113at2759"/>
<dbReference type="AlphaFoldDB" id="A0A088RMJ4"/>
<protein>
    <submittedName>
        <fullName evidence="2">Uncharacterized protein</fullName>
    </submittedName>
</protein>
<name>A0A088RMJ4_LEIPA</name>
<dbReference type="KEGG" id="lpan:LPMP_170850"/>
<feature type="compositionally biased region" description="Low complexity" evidence="1">
    <location>
        <begin position="107"/>
        <end position="132"/>
    </location>
</feature>
<dbReference type="Proteomes" id="UP000063063">
    <property type="component" value="Chromosome 17"/>
</dbReference>
<feature type="compositionally biased region" description="Basic and acidic residues" evidence="1">
    <location>
        <begin position="69"/>
        <end position="87"/>
    </location>
</feature>
<evidence type="ECO:0000313" key="2">
    <source>
        <dbReference type="EMBL" id="AIN97123.1"/>
    </source>
</evidence>
<dbReference type="VEuPathDB" id="TriTrypDB:LPMP_170850"/>
<dbReference type="VEuPathDB" id="TriTrypDB:LPAL13_170014300"/>
<gene>
    <name evidence="2" type="ORF">LPMP_170850</name>
</gene>